<dbReference type="PANTHER" id="PTHR43408">
    <property type="entry name" value="FMN REDUCTASE (NADPH)"/>
    <property type="match status" value="1"/>
</dbReference>
<evidence type="ECO:0000256" key="1">
    <source>
        <dbReference type="ARBA" id="ARBA00022630"/>
    </source>
</evidence>
<dbReference type="PANTHER" id="PTHR43408:SF2">
    <property type="entry name" value="FMN REDUCTASE (NADPH)"/>
    <property type="match status" value="1"/>
</dbReference>
<dbReference type="EMBL" id="JACJHX010000005">
    <property type="protein sequence ID" value="MBA9026864.1"/>
    <property type="molecule type" value="Genomic_DNA"/>
</dbReference>
<comment type="caution">
    <text evidence="5">The sequence shown here is derived from an EMBL/GenBank/DDBJ whole genome shotgun (WGS) entry which is preliminary data.</text>
</comment>
<feature type="domain" description="NADPH-dependent FMN reductase-like" evidence="4">
    <location>
        <begin position="1"/>
        <end position="143"/>
    </location>
</feature>
<evidence type="ECO:0000313" key="6">
    <source>
        <dbReference type="Proteomes" id="UP000626697"/>
    </source>
</evidence>
<accession>A0ABR6CP94</accession>
<dbReference type="InterPro" id="IPR005025">
    <property type="entry name" value="FMN_Rdtase-like_dom"/>
</dbReference>
<organism evidence="5 6">
    <name type="scientific">Peribacillus huizhouensis</name>
    <dbReference type="NCBI Taxonomy" id="1501239"/>
    <lineage>
        <taxon>Bacteria</taxon>
        <taxon>Bacillati</taxon>
        <taxon>Bacillota</taxon>
        <taxon>Bacilli</taxon>
        <taxon>Bacillales</taxon>
        <taxon>Bacillaceae</taxon>
        <taxon>Peribacillus</taxon>
    </lineage>
</organism>
<dbReference type="InterPro" id="IPR051814">
    <property type="entry name" value="NAD(P)H-dep_FMN_reductase"/>
</dbReference>
<keyword evidence="3" id="KW-0560">Oxidoreductase</keyword>
<evidence type="ECO:0000256" key="2">
    <source>
        <dbReference type="ARBA" id="ARBA00022643"/>
    </source>
</evidence>
<proteinExistence type="predicted"/>
<reference evidence="5 6" key="1">
    <citation type="submission" date="2020-08" db="EMBL/GenBank/DDBJ databases">
        <title>Genomic Encyclopedia of Type Strains, Phase IV (KMG-IV): sequencing the most valuable type-strain genomes for metagenomic binning, comparative biology and taxonomic classification.</title>
        <authorList>
            <person name="Goeker M."/>
        </authorList>
    </citation>
    <scope>NUCLEOTIDE SEQUENCE [LARGE SCALE GENOMIC DNA]</scope>
    <source>
        <strain evidence="5 6">DSM 105481</strain>
    </source>
</reference>
<dbReference type="InterPro" id="IPR029039">
    <property type="entry name" value="Flavoprotein-like_sf"/>
</dbReference>
<dbReference type="SUPFAM" id="SSF52218">
    <property type="entry name" value="Flavoproteins"/>
    <property type="match status" value="1"/>
</dbReference>
<keyword evidence="6" id="KW-1185">Reference proteome</keyword>
<protein>
    <submittedName>
        <fullName evidence="5">NAD(P)H-dependent FMN reductase</fullName>
    </submittedName>
</protein>
<dbReference type="Pfam" id="PF03358">
    <property type="entry name" value="FMN_red"/>
    <property type="match status" value="1"/>
</dbReference>
<evidence type="ECO:0000259" key="4">
    <source>
        <dbReference type="Pfam" id="PF03358"/>
    </source>
</evidence>
<evidence type="ECO:0000313" key="5">
    <source>
        <dbReference type="EMBL" id="MBA9026864.1"/>
    </source>
</evidence>
<name>A0ABR6CP94_9BACI</name>
<sequence length="177" mass="19671">MKLLGISGALIGTKTAVAVNEVLTQASQHPHIETELLDLKDYKVEFVDGRSFDAYNEDTRTVINKILQADFFVIATPVYQSSLTGALKNLFDHLPTTVFEGKVVGYVSTAGSNMHMLVAENHLRPILSYFKAHVATRNVFVSNECFNKENVIENDDVKHRLADLAEELVVLHTKLNG</sequence>
<keyword evidence="1" id="KW-0285">Flavoprotein</keyword>
<dbReference type="Proteomes" id="UP000626697">
    <property type="component" value="Unassembled WGS sequence"/>
</dbReference>
<gene>
    <name evidence="5" type="ORF">HNP81_002149</name>
</gene>
<dbReference type="Gene3D" id="3.40.50.360">
    <property type="match status" value="1"/>
</dbReference>
<evidence type="ECO:0000256" key="3">
    <source>
        <dbReference type="ARBA" id="ARBA00023002"/>
    </source>
</evidence>
<dbReference type="RefSeq" id="WP_182502588.1">
    <property type="nucleotide sequence ID" value="NZ_JACJHX010000005.1"/>
</dbReference>
<keyword evidence="2" id="KW-0288">FMN</keyword>